<dbReference type="InterPro" id="IPR011059">
    <property type="entry name" value="Metal-dep_hydrolase_composite"/>
</dbReference>
<evidence type="ECO:0000313" key="7">
    <source>
        <dbReference type="EMBL" id="SFB15207.1"/>
    </source>
</evidence>
<dbReference type="AlphaFoldDB" id="A0A1I0YQH3"/>
<dbReference type="STRING" id="237679.SAMN04488072_10882"/>
<evidence type="ECO:0000256" key="2">
    <source>
        <dbReference type="ARBA" id="ARBA00012782"/>
    </source>
</evidence>
<dbReference type="OrthoDB" id="9775607at2"/>
<dbReference type="RefSeq" id="WP_090237766.1">
    <property type="nucleotide sequence ID" value="NZ_FOJW01000008.1"/>
</dbReference>
<dbReference type="Pfam" id="PF13382">
    <property type="entry name" value="Adenine_deam_C"/>
    <property type="match status" value="1"/>
</dbReference>
<dbReference type="InterPro" id="IPR032466">
    <property type="entry name" value="Metal_Hydrolase"/>
</dbReference>
<dbReference type="EMBL" id="FOJW01000008">
    <property type="protein sequence ID" value="SFB15207.1"/>
    <property type="molecule type" value="Genomic_DNA"/>
</dbReference>
<dbReference type="PANTHER" id="PTHR11113">
    <property type="entry name" value="N-ACETYLGLUCOSAMINE-6-PHOSPHATE DEACETYLASE"/>
    <property type="match status" value="1"/>
</dbReference>
<dbReference type="SUPFAM" id="SSF51338">
    <property type="entry name" value="Composite domain of metallo-dependent hydrolases"/>
    <property type="match status" value="1"/>
</dbReference>
<dbReference type="PANTHER" id="PTHR11113:SF6">
    <property type="entry name" value="ADENINE DEAMINASE YERA-RELATED"/>
    <property type="match status" value="1"/>
</dbReference>
<proteinExistence type="inferred from homology"/>
<reference evidence="7 8" key="1">
    <citation type="submission" date="2016-10" db="EMBL/GenBank/DDBJ databases">
        <authorList>
            <person name="de Groot N.N."/>
        </authorList>
    </citation>
    <scope>NUCLEOTIDE SEQUENCE [LARGE SCALE GENOMIC DNA]</scope>
    <source>
        <strain evidence="7 8">CGMCC 1.3702</strain>
    </source>
</reference>
<evidence type="ECO:0000259" key="5">
    <source>
        <dbReference type="Pfam" id="PF01979"/>
    </source>
</evidence>
<dbReference type="Proteomes" id="UP000198642">
    <property type="component" value="Unassembled WGS sequence"/>
</dbReference>
<dbReference type="GO" id="GO:0000034">
    <property type="term" value="F:adenine deaminase activity"/>
    <property type="evidence" value="ECO:0007669"/>
    <property type="project" value="UniProtKB-EC"/>
</dbReference>
<feature type="domain" description="Adenine deaminase C-terminal" evidence="6">
    <location>
        <begin position="424"/>
        <end position="570"/>
    </location>
</feature>
<dbReference type="InterPro" id="IPR006680">
    <property type="entry name" value="Amidohydro-rel"/>
</dbReference>
<keyword evidence="3" id="KW-0378">Hydrolase</keyword>
<evidence type="ECO:0000256" key="3">
    <source>
        <dbReference type="ARBA" id="ARBA00022801"/>
    </source>
</evidence>
<protein>
    <recommendedName>
        <fullName evidence="2">adenine deaminase</fullName>
        <ecNumber evidence="2">3.5.4.2</ecNumber>
    </recommendedName>
</protein>
<evidence type="ECO:0000259" key="6">
    <source>
        <dbReference type="Pfam" id="PF13382"/>
    </source>
</evidence>
<evidence type="ECO:0000256" key="1">
    <source>
        <dbReference type="ARBA" id="ARBA00006773"/>
    </source>
</evidence>
<organism evidence="7 8">
    <name type="scientific">Lentibacillus halodurans</name>
    <dbReference type="NCBI Taxonomy" id="237679"/>
    <lineage>
        <taxon>Bacteria</taxon>
        <taxon>Bacillati</taxon>
        <taxon>Bacillota</taxon>
        <taxon>Bacilli</taxon>
        <taxon>Bacillales</taxon>
        <taxon>Bacillaceae</taxon>
        <taxon>Lentibacillus</taxon>
    </lineage>
</organism>
<gene>
    <name evidence="7" type="ORF">SAMN04488072_10882</name>
</gene>
<dbReference type="EC" id="3.5.4.2" evidence="2"/>
<dbReference type="Pfam" id="PF01979">
    <property type="entry name" value="Amidohydro_1"/>
    <property type="match status" value="1"/>
</dbReference>
<sequence length="579" mass="65751">MAESLYWRNRELRKHVAVIDGVDEPTIVLKNSTYLNTYTKQWLRANIWIFKDRIVYVGDKLPENSSSAEIVDCDGLSLVPGYIEPHAHPFQLYNPELLAMHGARFGTTAFINDNLMWNFLLDRKKAFTLLEAFNQLPVSMYWWARFDSQTALQQREEFFTTDKVLSWLEHPSVIQGGELTAWPRLLDGDDRLLYWIQEANRLGKPVEGHLPGASEKTLTKMKLLGVTAEHEAMTGQEVIKRLQLGYQTGLRYSSIRPDLPVLLEELMAEGLQAFDHVTMTTDGSTPAFYENGIMNICIEMAIEKGVPLADAYRMATHNAAKHYGLIDELGCIAPGRIANINILQKKENPHPISVLAKGEWIIKNHQEQNIPPQINWGKYDIEPLTFDWDLDLEDLQFSVPIGLHMINDVIIQPYAIKTDVTLNVIPPDTDDAFLMLMDRQGKWRVNTAIKGFTNQLGALASSYSTTGDLVFIGKSKQDIMLAWKRLKELGGGIVLVNEGDILFELPLKLGGSMFAGSMAELMESERYLKKLLQDFGYPFNDPIYSILFLSSTHLPYIRITQQGIVDVKKREVLFPATMR</sequence>
<comment type="catalytic activity">
    <reaction evidence="4">
        <text>adenine + H2O + H(+) = hypoxanthine + NH4(+)</text>
        <dbReference type="Rhea" id="RHEA:23688"/>
        <dbReference type="ChEBI" id="CHEBI:15377"/>
        <dbReference type="ChEBI" id="CHEBI:15378"/>
        <dbReference type="ChEBI" id="CHEBI:16708"/>
        <dbReference type="ChEBI" id="CHEBI:17368"/>
        <dbReference type="ChEBI" id="CHEBI:28938"/>
        <dbReference type="EC" id="3.5.4.2"/>
    </reaction>
</comment>
<dbReference type="Gene3D" id="2.30.40.10">
    <property type="entry name" value="Urease, subunit C, domain 1"/>
    <property type="match status" value="1"/>
</dbReference>
<feature type="domain" description="Amidohydrolase-related" evidence="5">
    <location>
        <begin position="78"/>
        <end position="359"/>
    </location>
</feature>
<dbReference type="Gene3D" id="3.20.20.140">
    <property type="entry name" value="Metal-dependent hydrolases"/>
    <property type="match status" value="1"/>
</dbReference>
<keyword evidence="8" id="KW-1185">Reference proteome</keyword>
<evidence type="ECO:0000313" key="8">
    <source>
        <dbReference type="Proteomes" id="UP000198642"/>
    </source>
</evidence>
<evidence type="ECO:0000256" key="4">
    <source>
        <dbReference type="ARBA" id="ARBA00047720"/>
    </source>
</evidence>
<accession>A0A1I0YQH3</accession>
<dbReference type="InterPro" id="IPR026912">
    <property type="entry name" value="Adenine_deam_C"/>
</dbReference>
<name>A0A1I0YQH3_9BACI</name>
<comment type="similarity">
    <text evidence="1">Belongs to the metallo-dependent hydrolases superfamily. Adenine deaminase family.</text>
</comment>
<dbReference type="SUPFAM" id="SSF51556">
    <property type="entry name" value="Metallo-dependent hydrolases"/>
    <property type="match status" value="1"/>
</dbReference>